<dbReference type="Gene3D" id="3.40.50.261">
    <property type="entry name" value="Succinyl-CoA synthetase domains"/>
    <property type="match status" value="2"/>
</dbReference>
<dbReference type="SUPFAM" id="SSF56059">
    <property type="entry name" value="Glutathione synthetase ATP-binding domain-like"/>
    <property type="match status" value="1"/>
</dbReference>
<dbReference type="SUPFAM" id="SSF52210">
    <property type="entry name" value="Succinyl-CoA synthetase domains"/>
    <property type="match status" value="2"/>
</dbReference>
<evidence type="ECO:0000256" key="1">
    <source>
        <dbReference type="ARBA" id="ARBA00022532"/>
    </source>
</evidence>
<dbReference type="Proteomes" id="UP000061432">
    <property type="component" value="Plasmid pMaq22A_2p"/>
</dbReference>
<gene>
    <name evidence="3" type="ORF">Maq22A_2p41900</name>
</gene>
<dbReference type="Pfam" id="PF13549">
    <property type="entry name" value="ATP-grasp_5"/>
    <property type="match status" value="1"/>
</dbReference>
<dbReference type="KEGG" id="maqu:Maq22A_2p41900"/>
<evidence type="ECO:0000313" key="3">
    <source>
        <dbReference type="EMBL" id="BAQ50133.1"/>
    </source>
</evidence>
<dbReference type="InterPro" id="IPR016102">
    <property type="entry name" value="Succinyl-CoA_synth-like"/>
</dbReference>
<dbReference type="GO" id="GO:0005524">
    <property type="term" value="F:ATP binding"/>
    <property type="evidence" value="ECO:0007669"/>
    <property type="project" value="InterPro"/>
</dbReference>
<proteinExistence type="predicted"/>
<dbReference type="GO" id="GO:0006099">
    <property type="term" value="P:tricarboxylic acid cycle"/>
    <property type="evidence" value="ECO:0007669"/>
    <property type="project" value="UniProtKB-KW"/>
</dbReference>
<dbReference type="Gene3D" id="3.40.50.720">
    <property type="entry name" value="NAD(P)-binding Rossmann-like Domain"/>
    <property type="match status" value="1"/>
</dbReference>
<reference evidence="3 4" key="1">
    <citation type="journal article" date="2015" name="Genome Announc.">
        <title>Complete Genome Sequence of Methylobacterium aquaticum Strain 22A, Isolated from Racomitrium japonicum Moss.</title>
        <authorList>
            <person name="Tani A."/>
            <person name="Ogura Y."/>
            <person name="Hayashi T."/>
            <person name="Kimbara K."/>
        </authorList>
    </citation>
    <scope>NUCLEOTIDE SEQUENCE [LARGE SCALE GENOMIC DNA]</scope>
    <source>
        <strain evidence="3 4">MA-22A</strain>
        <plasmid evidence="4">Plasmid pMaq22A_2p DNA</plasmid>
    </source>
</reference>
<sequence>MSNLAAALDPRSIAVIGASENPDKIGGRPLLYLARFGFRGEVIPVNPRREEVQGLRTVPRLSDLARAPDLAIVAVPGEAAVAALDECGAMGVKVAIMMASGFGETDSEHGKAAERAMVERARARGMRVIGPNSQGLANFGTGAVASFSSMFLEVPPLDGPVGIVSQSGAMSVVPYGLLRGRGIGVRHTHATGNDADVTVCELAAAVAEDRALKLLLLYLESIPDPHQLAQAAEVARSHGLPIVALKSGRTAAGQAAALSHTGALANEDRVVDAFLEQHGIWRARDTADLVEAAELYLKGWRPEGRRMVAISNSGATCVMAADAASAAGLALAPLTEDTQGELRTILPSFASVRNPVDITAALMTNSGLFSQILPVIARDPSADAFLVGVPVAGRAYDVDAFGRDTAAFAAETGKPVVIVAPQELVARPFRERGLPVFPGEGAAVRALHQFILHHELMQAAAGRSKVAAVAPASPRPPRLLDEAWSLARLAAAGIPVVPHRLCRTPEEAVAAAAALGGPVAVKGCSPDVAHKSELGLVHLDLSDAASVAAAFEACRTALARHGSAFAGVIVAAMRRGRRELMLGAHRDPFFGPVVVVGDGGKYVEAMPDAALLLPPFDEDDVRRAIGRLRIAPVIAGTRGEPPLTLDRYLTAAVAVGRLMTQNPRILSLDVNPIVVGHDPDDCTALDAVVFESDEEVDTP</sequence>
<dbReference type="Pfam" id="PF13380">
    <property type="entry name" value="CoA_binding_2"/>
    <property type="match status" value="1"/>
</dbReference>
<dbReference type="InterPro" id="IPR036291">
    <property type="entry name" value="NAD(P)-bd_dom_sf"/>
</dbReference>
<name>A0A0C6FP77_9HYPH</name>
<dbReference type="SUPFAM" id="SSF51735">
    <property type="entry name" value="NAD(P)-binding Rossmann-fold domains"/>
    <property type="match status" value="1"/>
</dbReference>
<dbReference type="SMART" id="SM00881">
    <property type="entry name" value="CoA_binding"/>
    <property type="match status" value="1"/>
</dbReference>
<accession>A0A0C6FP77</accession>
<dbReference type="GO" id="GO:0043758">
    <property type="term" value="F:acetate-CoA ligase (ADP-forming) activity"/>
    <property type="evidence" value="ECO:0007669"/>
    <property type="project" value="InterPro"/>
</dbReference>
<evidence type="ECO:0000313" key="4">
    <source>
        <dbReference type="Proteomes" id="UP000061432"/>
    </source>
</evidence>
<geneLocation type="plasmid" evidence="4">
    <name>pMaq22A_2p DNA</name>
</geneLocation>
<keyword evidence="3" id="KW-0614">Plasmid</keyword>
<dbReference type="Pfam" id="PF19045">
    <property type="entry name" value="Ligase_CoA_2"/>
    <property type="match status" value="1"/>
</dbReference>
<feature type="domain" description="CoA-binding" evidence="2">
    <location>
        <begin position="7"/>
        <end position="102"/>
    </location>
</feature>
<protein>
    <submittedName>
        <fullName evidence="3">CoA-binding protein</fullName>
    </submittedName>
</protein>
<dbReference type="Pfam" id="PF13607">
    <property type="entry name" value="Succ_CoA_lig"/>
    <property type="match status" value="1"/>
</dbReference>
<keyword evidence="1" id="KW-0816">Tricarboxylic acid cycle</keyword>
<dbReference type="PANTHER" id="PTHR42793">
    <property type="entry name" value="COA BINDING DOMAIN CONTAINING PROTEIN"/>
    <property type="match status" value="1"/>
</dbReference>
<dbReference type="Gene3D" id="3.30.1490.20">
    <property type="entry name" value="ATP-grasp fold, A domain"/>
    <property type="match status" value="1"/>
</dbReference>
<dbReference type="OrthoDB" id="9807426at2"/>
<reference evidence="4" key="2">
    <citation type="submission" date="2015-01" db="EMBL/GenBank/DDBJ databases">
        <title>Complete genome sequence of Methylobacterium aquaticum strain 22A.</title>
        <authorList>
            <person name="Tani A."/>
            <person name="Ogura Y."/>
            <person name="Hayashi T."/>
        </authorList>
    </citation>
    <scope>NUCLEOTIDE SEQUENCE [LARGE SCALE GENOMIC DNA]</scope>
    <source>
        <strain evidence="4">MA-22A</strain>
        <plasmid evidence="4">Plasmid pMaq22A_2p DNA</plasmid>
    </source>
</reference>
<dbReference type="EMBL" id="AP014706">
    <property type="protein sequence ID" value="BAQ50133.1"/>
    <property type="molecule type" value="Genomic_DNA"/>
</dbReference>
<dbReference type="PANTHER" id="PTHR42793:SF4">
    <property type="entry name" value="BLL6376 PROTEIN"/>
    <property type="match status" value="1"/>
</dbReference>
<dbReference type="InterPro" id="IPR043938">
    <property type="entry name" value="Ligase_CoA_dom"/>
</dbReference>
<dbReference type="InterPro" id="IPR003781">
    <property type="entry name" value="CoA-bd"/>
</dbReference>
<dbReference type="RefSeq" id="WP_060851198.1">
    <property type="nucleotide sequence ID" value="NZ_AP014706.1"/>
</dbReference>
<evidence type="ECO:0000259" key="2">
    <source>
        <dbReference type="SMART" id="SM00881"/>
    </source>
</evidence>
<dbReference type="AlphaFoldDB" id="A0A0C6FP77"/>
<dbReference type="InterPro" id="IPR013815">
    <property type="entry name" value="ATP_grasp_subdomain_1"/>
</dbReference>
<dbReference type="Gene3D" id="3.30.470.20">
    <property type="entry name" value="ATP-grasp fold, B domain"/>
    <property type="match status" value="1"/>
</dbReference>
<dbReference type="InterPro" id="IPR032875">
    <property type="entry name" value="Succ_CoA_lig_flav_dom"/>
</dbReference>
<dbReference type="PATRIC" id="fig|270351.10.peg.7288"/>
<organism evidence="3 4">
    <name type="scientific">Methylobacterium aquaticum</name>
    <dbReference type="NCBI Taxonomy" id="270351"/>
    <lineage>
        <taxon>Bacteria</taxon>
        <taxon>Pseudomonadati</taxon>
        <taxon>Pseudomonadota</taxon>
        <taxon>Alphaproteobacteria</taxon>
        <taxon>Hyphomicrobiales</taxon>
        <taxon>Methylobacteriaceae</taxon>
        <taxon>Methylobacterium</taxon>
    </lineage>
</organism>